<dbReference type="AlphaFoldDB" id="A0A0H5R937"/>
<evidence type="ECO:0000313" key="1">
    <source>
        <dbReference type="EMBL" id="CRZ04909.1"/>
    </source>
</evidence>
<proteinExistence type="predicted"/>
<organism evidence="1">
    <name type="scientific">Spongospora subterranea</name>
    <dbReference type="NCBI Taxonomy" id="70186"/>
    <lineage>
        <taxon>Eukaryota</taxon>
        <taxon>Sar</taxon>
        <taxon>Rhizaria</taxon>
        <taxon>Endomyxa</taxon>
        <taxon>Phytomyxea</taxon>
        <taxon>Plasmodiophorida</taxon>
        <taxon>Plasmodiophoridae</taxon>
        <taxon>Spongospora</taxon>
    </lineage>
</organism>
<sequence>MVEFVEISENFKSLITGGPAKSKPMQAGQKLTKIDGYRALSEFVNSKLVDGKFRWSDNEGKSRWEAYLSRYKTTRAQIIFQTGFGLTEKDEAQGIRTINDKENCMCPYYQRLDALVGTRQNVQPSVVAEVGISGVSDDFFNIPVVFPKKISQDANADESPGIDSNASFEESDDDFIERVTSCPKDPQHPIFLLLKRFFQNRMINWIRIFHLDRTIRNGLV</sequence>
<dbReference type="EMBL" id="HACM01004467">
    <property type="protein sequence ID" value="CRZ04909.1"/>
    <property type="molecule type" value="Transcribed_RNA"/>
</dbReference>
<name>A0A0H5R937_9EUKA</name>
<accession>A0A0H5R937</accession>
<reference evidence="1" key="1">
    <citation type="submission" date="2015-04" db="EMBL/GenBank/DDBJ databases">
        <title>The genome sequence of the plant pathogenic Rhizarian Plasmodiophora brassicae reveals insights in its biotrophic life cycle and the origin of chitin synthesis.</title>
        <authorList>
            <person name="Schwelm A."/>
            <person name="Fogelqvist J."/>
            <person name="Knaust A."/>
            <person name="Julke S."/>
            <person name="Lilja T."/>
            <person name="Dhandapani V."/>
            <person name="Bonilla-Rosso G."/>
            <person name="Karlsson M."/>
            <person name="Shevchenko A."/>
            <person name="Choi S.R."/>
            <person name="Kim H.G."/>
            <person name="Park J.Y."/>
            <person name="Lim Y.P."/>
            <person name="Ludwig-Muller J."/>
            <person name="Dixelius C."/>
        </authorList>
    </citation>
    <scope>NUCLEOTIDE SEQUENCE</scope>
    <source>
        <tissue evidence="1">Potato root galls</tissue>
    </source>
</reference>
<protein>
    <recommendedName>
        <fullName evidence="2">Myb/SANT-like domain-containing protein</fullName>
    </recommendedName>
</protein>
<evidence type="ECO:0008006" key="2">
    <source>
        <dbReference type="Google" id="ProtNLM"/>
    </source>
</evidence>